<dbReference type="GO" id="GO:0005634">
    <property type="term" value="C:nucleus"/>
    <property type="evidence" value="ECO:0007669"/>
    <property type="project" value="UniProtKB-SubCell"/>
</dbReference>
<dbReference type="Gene3D" id="2.130.10.10">
    <property type="entry name" value="YVTN repeat-like/Quinoprotein amine dehydrogenase"/>
    <property type="match status" value="5"/>
</dbReference>
<dbReference type="GO" id="GO:0033588">
    <property type="term" value="C:elongator holoenzyme complex"/>
    <property type="evidence" value="ECO:0007669"/>
    <property type="project" value="InterPro"/>
</dbReference>
<name>A0A9W8E8S5_9FUNG</name>
<keyword evidence="14" id="KW-1185">Reference proteome</keyword>
<keyword evidence="9" id="KW-0677">Repeat</keyword>
<dbReference type="FunFam" id="2.130.10.10:FF:000400">
    <property type="entry name" value="Elongator acetyltransferase complex subunit 2"/>
    <property type="match status" value="1"/>
</dbReference>
<proteinExistence type="inferred from homology"/>
<dbReference type="PANTHER" id="PTHR44111">
    <property type="entry name" value="ELONGATOR COMPLEX PROTEIN 2"/>
    <property type="match status" value="1"/>
</dbReference>
<comment type="caution">
    <text evidence="13">The sequence shown here is derived from an EMBL/GenBank/DDBJ whole genome shotgun (WGS) entry which is preliminary data.</text>
</comment>
<evidence type="ECO:0000256" key="4">
    <source>
        <dbReference type="ARBA" id="ARBA00005881"/>
    </source>
</evidence>
<dbReference type="SUPFAM" id="SSF50978">
    <property type="entry name" value="WD40 repeat-like"/>
    <property type="match status" value="2"/>
</dbReference>
<dbReference type="EMBL" id="JANBQB010000232">
    <property type="protein sequence ID" value="KAJ1979191.1"/>
    <property type="molecule type" value="Genomic_DNA"/>
</dbReference>
<evidence type="ECO:0000313" key="13">
    <source>
        <dbReference type="EMBL" id="KAJ1979191.1"/>
    </source>
</evidence>
<dbReference type="PANTHER" id="PTHR44111:SF1">
    <property type="entry name" value="ELONGATOR COMPLEX PROTEIN 2"/>
    <property type="match status" value="1"/>
</dbReference>
<dbReference type="SMART" id="SM00320">
    <property type="entry name" value="WD40"/>
    <property type="match status" value="11"/>
</dbReference>
<protein>
    <recommendedName>
        <fullName evidence="5">Elongator complex protein 2</fullName>
    </recommendedName>
</protein>
<keyword evidence="7 11" id="KW-0853">WD repeat</keyword>
<dbReference type="InterPro" id="IPR001680">
    <property type="entry name" value="WD40_rpt"/>
</dbReference>
<comment type="similarity">
    <text evidence="4">Belongs to the WD repeat ELP2 family.</text>
</comment>
<accession>A0A9W8E8S5</accession>
<comment type="subcellular location">
    <subcellularLocation>
        <location evidence="2">Cytoplasm</location>
    </subcellularLocation>
    <subcellularLocation>
        <location evidence="1">Nucleus</location>
    </subcellularLocation>
</comment>
<dbReference type="PROSITE" id="PS50294">
    <property type="entry name" value="WD_REPEATS_REGION"/>
    <property type="match status" value="1"/>
</dbReference>
<evidence type="ECO:0000256" key="3">
    <source>
        <dbReference type="ARBA" id="ARBA00005043"/>
    </source>
</evidence>
<evidence type="ECO:0000256" key="6">
    <source>
        <dbReference type="ARBA" id="ARBA00022490"/>
    </source>
</evidence>
<dbReference type="Proteomes" id="UP001151582">
    <property type="component" value="Unassembled WGS sequence"/>
</dbReference>
<comment type="pathway">
    <text evidence="3">tRNA modification; 5-methoxycarbonylmethyl-2-thiouridine-tRNA biosynthesis.</text>
</comment>
<evidence type="ECO:0000256" key="8">
    <source>
        <dbReference type="ARBA" id="ARBA00022694"/>
    </source>
</evidence>
<evidence type="ECO:0000256" key="2">
    <source>
        <dbReference type="ARBA" id="ARBA00004496"/>
    </source>
</evidence>
<evidence type="ECO:0000256" key="9">
    <source>
        <dbReference type="ARBA" id="ARBA00022737"/>
    </source>
</evidence>
<evidence type="ECO:0000256" key="5">
    <source>
        <dbReference type="ARBA" id="ARBA00020267"/>
    </source>
</evidence>
<dbReference type="AlphaFoldDB" id="A0A9W8E8S5"/>
<organism evidence="13 14">
    <name type="scientific">Dimargaris verticillata</name>
    <dbReference type="NCBI Taxonomy" id="2761393"/>
    <lineage>
        <taxon>Eukaryota</taxon>
        <taxon>Fungi</taxon>
        <taxon>Fungi incertae sedis</taxon>
        <taxon>Zoopagomycota</taxon>
        <taxon>Kickxellomycotina</taxon>
        <taxon>Dimargaritomycetes</taxon>
        <taxon>Dimargaritales</taxon>
        <taxon>Dimargaritaceae</taxon>
        <taxon>Dimargaris</taxon>
    </lineage>
</organism>
<dbReference type="InterPro" id="IPR036322">
    <property type="entry name" value="WD40_repeat_dom_sf"/>
</dbReference>
<gene>
    <name evidence="13" type="primary">ELP2</name>
    <name evidence="13" type="ORF">H4R34_002925</name>
</gene>
<evidence type="ECO:0000313" key="14">
    <source>
        <dbReference type="Proteomes" id="UP001151582"/>
    </source>
</evidence>
<dbReference type="InterPro" id="IPR037289">
    <property type="entry name" value="Elp2"/>
</dbReference>
<feature type="repeat" description="WD" evidence="11">
    <location>
        <begin position="763"/>
        <end position="794"/>
    </location>
</feature>
<keyword evidence="6" id="KW-0963">Cytoplasm</keyword>
<evidence type="ECO:0000256" key="10">
    <source>
        <dbReference type="ARBA" id="ARBA00023242"/>
    </source>
</evidence>
<evidence type="ECO:0000256" key="1">
    <source>
        <dbReference type="ARBA" id="ARBA00004123"/>
    </source>
</evidence>
<evidence type="ECO:0000256" key="7">
    <source>
        <dbReference type="ARBA" id="ARBA00022574"/>
    </source>
</evidence>
<reference evidence="13" key="1">
    <citation type="submission" date="2022-07" db="EMBL/GenBank/DDBJ databases">
        <title>Phylogenomic reconstructions and comparative analyses of Kickxellomycotina fungi.</title>
        <authorList>
            <person name="Reynolds N.K."/>
            <person name="Stajich J.E."/>
            <person name="Barry K."/>
            <person name="Grigoriev I.V."/>
            <person name="Crous P."/>
            <person name="Smith M.E."/>
        </authorList>
    </citation>
    <scope>NUCLEOTIDE SEQUENCE</scope>
    <source>
        <strain evidence="13">RSA 567</strain>
    </source>
</reference>
<dbReference type="OrthoDB" id="27911at2759"/>
<dbReference type="GO" id="GO:0002098">
    <property type="term" value="P:tRNA wobble uridine modification"/>
    <property type="evidence" value="ECO:0007669"/>
    <property type="project" value="InterPro"/>
</dbReference>
<dbReference type="GO" id="GO:0005737">
    <property type="term" value="C:cytoplasm"/>
    <property type="evidence" value="ECO:0007669"/>
    <property type="project" value="UniProtKB-SubCell"/>
</dbReference>
<evidence type="ECO:0000256" key="11">
    <source>
        <dbReference type="PROSITE-ProRule" id="PRU00221"/>
    </source>
</evidence>
<keyword evidence="10" id="KW-0539">Nucleus</keyword>
<keyword evidence="8" id="KW-0819">tRNA processing</keyword>
<dbReference type="PROSITE" id="PS50082">
    <property type="entry name" value="WD_REPEATS_2"/>
    <property type="match status" value="1"/>
</dbReference>
<sequence>MLTNCNTAFTNIGCNAVPQAAVWCPRPQESTETFPRGLVAFGANHYVALYDPKHAAHHGIQRLLKGHTGRVNSVCALVAGKFPSSQTAAVVSASADKTARIWKPTSDGSWACSAILTGHTYPIISLGVLSQCGSEASIVRHDWIATGSTDGTIRLYQRTISPDAFEDTVECVQTISVGTRHPLCLKMAYLPTSTIPLLAAGTTDSKIHLYAPQLSTSTGDSDNCASRPFTRLLTLSGHENWVRCLDFTAFPATGEHDCETLMLASGSQDKYIRLWQIGVHHPQIPDPATNGTPNTDGHSPPTDAQCEAAEPSTEQMLETLQASFQQQGLAPQNYPPSTHLSTKDQLLIIHTEPNAAEPARFTVKLDAVVLGHDDWVCSVQWQPPHVPMDTDATTSPYVQPQCFISASADRSMIIWRPDPTTGIWVSVARVGEMGGAALGFYDGTFSPDGQRIIAHSPTGAFHQWEMEAAPPAMDGVFCRPVVATGGHIKPAQDLCWDPRGRFLVSVSLDQTARLYAEWNRPADSKSGAHISTWHEVARPQIHGYDLQCLAFTRDYQYVSGADEKVLRVLDAPQTFVESLAALTNDTSLLADVAARPVSANLPPLGLSNKALFEGDLQAADAQADECLARQYTTVGKGLTETLRTAALTPPMEEYLMQNTLWPETGKVYGHGYEVFAVAASHDGQLVASGCRATSEKHAVIRLVDTTKWQEYPCPLKGHALTVTRIRFSPTDRWLLTVSRDRSWCLYVRTPQAETPYTLHQTLAKAHARIIWDASWAHNGHLFATASRDKTVKLWVSSTLATDPSALPFWNLLTTLAFSESVTAVDFAPALIQGRYCLAVGLESGLVCLAMSPTVAAPLAATPGFAAGPWDQVTKLVTQDCPQGFVSRLAWRPMRSSNVMTDICEAAEVWQLACASHDHSVRVISLHF</sequence>
<evidence type="ECO:0000256" key="12">
    <source>
        <dbReference type="SAM" id="MobiDB-lite"/>
    </source>
</evidence>
<feature type="region of interest" description="Disordered" evidence="12">
    <location>
        <begin position="283"/>
        <end position="313"/>
    </location>
</feature>
<dbReference type="InterPro" id="IPR015943">
    <property type="entry name" value="WD40/YVTN_repeat-like_dom_sf"/>
</dbReference>
<dbReference type="Pfam" id="PF00400">
    <property type="entry name" value="WD40"/>
    <property type="match status" value="7"/>
</dbReference>